<comment type="similarity">
    <text evidence="1">Belongs to the universal ribosomal protein uL1 family.</text>
</comment>
<reference evidence="5" key="1">
    <citation type="submission" date="2012-12" db="EMBL/GenBank/DDBJ databases">
        <title>Identification and characterization of a phenylalanine ammonia-lyase gene family in Isatis indigotica Fort.</title>
        <authorList>
            <person name="Liu Q."/>
            <person name="Chen J."/>
            <person name="Zhou X."/>
            <person name="Di P."/>
            <person name="Xiao Y."/>
            <person name="Xuan H."/>
            <person name="Zhang L."/>
            <person name="Chen W."/>
        </authorList>
    </citation>
    <scope>NUCLEOTIDE SEQUENCE</scope>
    <source>
        <tissue evidence="5">Salivary gland</tissue>
    </source>
</reference>
<feature type="region of interest" description="Disordered" evidence="4">
    <location>
        <begin position="63"/>
        <end position="83"/>
    </location>
</feature>
<organism evidence="5">
    <name type="scientific">Ixodes ricinus</name>
    <name type="common">Common tick</name>
    <name type="synonym">Acarus ricinus</name>
    <dbReference type="NCBI Taxonomy" id="34613"/>
    <lineage>
        <taxon>Eukaryota</taxon>
        <taxon>Metazoa</taxon>
        <taxon>Ecdysozoa</taxon>
        <taxon>Arthropoda</taxon>
        <taxon>Chelicerata</taxon>
        <taxon>Arachnida</taxon>
        <taxon>Acari</taxon>
        <taxon>Parasitiformes</taxon>
        <taxon>Ixodida</taxon>
        <taxon>Ixodoidea</taxon>
        <taxon>Ixodidae</taxon>
        <taxon>Ixodinae</taxon>
        <taxon>Ixodes</taxon>
    </lineage>
</organism>
<name>A0A0K8RJD5_IXORI</name>
<dbReference type="Pfam" id="PF00687">
    <property type="entry name" value="Ribosomal_L1"/>
    <property type="match status" value="1"/>
</dbReference>
<keyword evidence="2 5" id="KW-0689">Ribosomal protein</keyword>
<sequence length="380" mass="43010">MATLMALSRSCVRLCKHVRSACLQNVVPAQAACVTSVHREIAQLQVRCYATQKHQKLILEAQKRNRQRKLEKPKEKEKLHWMKRSSKHSLLKPRRDNFDHLDKNPPVDDVYFLESFVPPVYAAVDAIEMHRESHHPTVLDDADAFLYAFVELDLSTKKKNRYRDSFAGTVLFNHGFEFTKRQKRILALCKNTDLATEALEAGAEVAGGSSVIKRILIGELDTKRFDHVLAHVDIMADLPQLRGLLKTKLPSAANGTVANDLNSLVKSYLKGVDFVSNSDSHELDYGFLEVPVGRLSMPTEHLINNIRTLLETVDGFKPKNTNPGTFITKVELKCPPTDEKFAIASSEFLETYVKTEQEVEDQGEEEEEEKEEPKEAERAA</sequence>
<evidence type="ECO:0000313" key="5">
    <source>
        <dbReference type="EMBL" id="JAA71227.1"/>
    </source>
</evidence>
<evidence type="ECO:0000256" key="2">
    <source>
        <dbReference type="ARBA" id="ARBA00022980"/>
    </source>
</evidence>
<feature type="compositionally biased region" description="Basic and acidic residues" evidence="4">
    <location>
        <begin position="371"/>
        <end position="380"/>
    </location>
</feature>
<dbReference type="GO" id="GO:1990904">
    <property type="term" value="C:ribonucleoprotein complex"/>
    <property type="evidence" value="ECO:0007669"/>
    <property type="project" value="UniProtKB-KW"/>
</dbReference>
<feature type="region of interest" description="Disordered" evidence="4">
    <location>
        <begin position="353"/>
        <end position="380"/>
    </location>
</feature>
<dbReference type="EMBL" id="GADI01002581">
    <property type="protein sequence ID" value="JAA71227.1"/>
    <property type="molecule type" value="mRNA"/>
</dbReference>
<dbReference type="AlphaFoldDB" id="A0A0K8RJD5"/>
<dbReference type="PANTHER" id="PTHR36427">
    <property type="entry name" value="54S RIBOSOMAL PROTEIN L1, MITOCHONDRIAL"/>
    <property type="match status" value="1"/>
</dbReference>
<dbReference type="GO" id="GO:0005840">
    <property type="term" value="C:ribosome"/>
    <property type="evidence" value="ECO:0007669"/>
    <property type="project" value="UniProtKB-KW"/>
</dbReference>
<evidence type="ECO:0000256" key="4">
    <source>
        <dbReference type="SAM" id="MobiDB-lite"/>
    </source>
</evidence>
<keyword evidence="3" id="KW-0687">Ribonucleoprotein</keyword>
<feature type="compositionally biased region" description="Basic and acidic residues" evidence="4">
    <location>
        <begin position="68"/>
        <end position="80"/>
    </location>
</feature>
<evidence type="ECO:0000256" key="3">
    <source>
        <dbReference type="ARBA" id="ARBA00023274"/>
    </source>
</evidence>
<dbReference type="InterPro" id="IPR028364">
    <property type="entry name" value="Ribosomal_uL1/biogenesis"/>
</dbReference>
<evidence type="ECO:0000256" key="1">
    <source>
        <dbReference type="ARBA" id="ARBA00010531"/>
    </source>
</evidence>
<dbReference type="InterPro" id="IPR016095">
    <property type="entry name" value="Ribosomal_uL1_3-a/b-sand"/>
</dbReference>
<protein>
    <submittedName>
        <fullName evidence="5">Putative ribosomal protein l1</fullName>
    </submittedName>
</protein>
<dbReference type="Gene3D" id="3.30.190.20">
    <property type="match status" value="1"/>
</dbReference>
<dbReference type="PANTHER" id="PTHR36427:SF3">
    <property type="entry name" value="LARGE RIBOSOMAL SUBUNIT PROTEIN UL1M"/>
    <property type="match status" value="1"/>
</dbReference>
<dbReference type="SUPFAM" id="SSF56808">
    <property type="entry name" value="Ribosomal protein L1"/>
    <property type="match status" value="1"/>
</dbReference>
<proteinExistence type="evidence at transcript level"/>
<dbReference type="InterPro" id="IPR023674">
    <property type="entry name" value="Ribosomal_uL1-like"/>
</dbReference>
<feature type="compositionally biased region" description="Acidic residues" evidence="4">
    <location>
        <begin position="358"/>
        <end position="370"/>
    </location>
</feature>
<accession>A0A0K8RJD5</accession>
<dbReference type="Gene3D" id="3.40.50.790">
    <property type="match status" value="1"/>
</dbReference>